<reference evidence="2" key="1">
    <citation type="journal article" date="2024" name="Proc. Natl. Acad. Sci. U.S.A.">
        <title>Extraordinary preservation of gene collinearity over three hundred million years revealed in homosporous lycophytes.</title>
        <authorList>
            <person name="Li C."/>
            <person name="Wickell D."/>
            <person name="Kuo L.Y."/>
            <person name="Chen X."/>
            <person name="Nie B."/>
            <person name="Liao X."/>
            <person name="Peng D."/>
            <person name="Ji J."/>
            <person name="Jenkins J."/>
            <person name="Williams M."/>
            <person name="Shu S."/>
            <person name="Plott C."/>
            <person name="Barry K."/>
            <person name="Rajasekar S."/>
            <person name="Grimwood J."/>
            <person name="Han X."/>
            <person name="Sun S."/>
            <person name="Hou Z."/>
            <person name="He W."/>
            <person name="Dai G."/>
            <person name="Sun C."/>
            <person name="Schmutz J."/>
            <person name="Leebens-Mack J.H."/>
            <person name="Li F.W."/>
            <person name="Wang L."/>
        </authorList>
    </citation>
    <scope>NUCLEOTIDE SEQUENCE [LARGE SCALE GENOMIC DNA]</scope>
    <source>
        <strain evidence="2">cv. PW_Plant_1</strain>
    </source>
</reference>
<organism evidence="1 2">
    <name type="scientific">Diphasiastrum complanatum</name>
    <name type="common">Issler's clubmoss</name>
    <name type="synonym">Lycopodium complanatum</name>
    <dbReference type="NCBI Taxonomy" id="34168"/>
    <lineage>
        <taxon>Eukaryota</taxon>
        <taxon>Viridiplantae</taxon>
        <taxon>Streptophyta</taxon>
        <taxon>Embryophyta</taxon>
        <taxon>Tracheophyta</taxon>
        <taxon>Lycopodiopsida</taxon>
        <taxon>Lycopodiales</taxon>
        <taxon>Lycopodiaceae</taxon>
        <taxon>Lycopodioideae</taxon>
        <taxon>Diphasiastrum</taxon>
    </lineage>
</organism>
<sequence length="345" mass="39030">MMNQDAIGSSLCTVVPWSELRRTIAMKNTNMKMDAWWKRGLLLLFLWFASRICLGVDAWGADGHRMTCLLAQPLLSPSAAKAVKNLLPNDAHDLASLCTWPDDIRHQWKWHWSSPLHFIDTPDFLCGYNYDRDCHNSQGESGMCVAGAINNYTSQLLAYRHQFSFKSSDPNLQLLTTDESSSYNLTEALLFLAHFVGDIHQPLHVGFTGDAGGNTILVHWYRRKYNLHHIWDDEIINTAKEKYYDSEISMMTKAISKNIDVQWNNVTSEWSGCENGEIACPDTYAVESIQAACKWAYKNASPGSVLEDDYFLSRLPILEKRLAQGGVRLAAILNRIFAEASSVEK</sequence>
<proteinExistence type="predicted"/>
<evidence type="ECO:0000313" key="2">
    <source>
        <dbReference type="Proteomes" id="UP001162992"/>
    </source>
</evidence>
<gene>
    <name evidence="1" type="ORF">O6H91_01G127700</name>
</gene>
<name>A0ACC2EVV7_DIPCM</name>
<evidence type="ECO:0000313" key="1">
    <source>
        <dbReference type="EMBL" id="KAJ7570603.1"/>
    </source>
</evidence>
<protein>
    <submittedName>
        <fullName evidence="1">Uncharacterized protein</fullName>
    </submittedName>
</protein>
<dbReference type="Proteomes" id="UP001162992">
    <property type="component" value="Chromosome 1"/>
</dbReference>
<dbReference type="EMBL" id="CM055092">
    <property type="protein sequence ID" value="KAJ7570603.1"/>
    <property type="molecule type" value="Genomic_DNA"/>
</dbReference>
<keyword evidence="2" id="KW-1185">Reference proteome</keyword>
<accession>A0ACC2EVV7</accession>
<comment type="caution">
    <text evidence="1">The sequence shown here is derived from an EMBL/GenBank/DDBJ whole genome shotgun (WGS) entry which is preliminary data.</text>
</comment>